<evidence type="ECO:0000313" key="4">
    <source>
        <dbReference type="Proteomes" id="UP000199315"/>
    </source>
</evidence>
<dbReference type="SUPFAM" id="SSF55874">
    <property type="entry name" value="ATPase domain of HSP90 chaperone/DNA topoisomerase II/histidine kinase"/>
    <property type="match status" value="1"/>
</dbReference>
<proteinExistence type="predicted"/>
<evidence type="ECO:0000256" key="1">
    <source>
        <dbReference type="SAM" id="Phobius"/>
    </source>
</evidence>
<evidence type="ECO:0000313" key="3">
    <source>
        <dbReference type="EMBL" id="SCP98430.1"/>
    </source>
</evidence>
<dbReference type="InterPro" id="IPR036890">
    <property type="entry name" value="HATPase_C_sf"/>
</dbReference>
<dbReference type="Gene3D" id="3.30.565.10">
    <property type="entry name" value="Histidine kinase-like ATPase, C-terminal domain"/>
    <property type="match status" value="1"/>
</dbReference>
<keyword evidence="1" id="KW-1133">Transmembrane helix</keyword>
<dbReference type="AlphaFoldDB" id="A0A1D3TW49"/>
<sequence>MLELIQTICGVYSLQYQIRLAQLIELIFCIIFYTLPFRRRNSFWIRLACGLIFALPFLYPLAVLRTLFPGIIFNILVTFILHLYIFGMLILLYQEALHELLLCLCTGIATQIIVGRVYETLLILFGKDAYADISLFHDTVVWRDWTVYFVIHLVISFFLSILFRRKEVYRHDTESARLIVIFSLAITIISVPVNAFSRTLEGENHPLNFIIRIFSVLYGLFILFLRMGILEQSKLRQDLKIMDELLYVEKKQFEDMRSDIEIINIKCHDIRHQLSQFEAKLTEQELDSLKSAIQIYDSNIKTGSEILDVILFKKQLLCEKNHIHLSCIADGKCLSFITPSHLYSLLSNAIENAFEAVQQVENDEKRVVSISIRKENGLSAIHVTNYFNGTREIEDGLLLTSKEDKAHHGFGVKSMRYITELYHGSISFSTDQDIFYLHIFFPGAD</sequence>
<gene>
    <name evidence="3" type="ORF">SAMN05421730_102041</name>
</gene>
<dbReference type="EMBL" id="FMKA01000020">
    <property type="protein sequence ID" value="SCP98430.1"/>
    <property type="molecule type" value="Genomic_DNA"/>
</dbReference>
<dbReference type="RefSeq" id="WP_091235429.1">
    <property type="nucleotide sequence ID" value="NZ_FMKA01000020.1"/>
</dbReference>
<protein>
    <submittedName>
        <fullName evidence="3">GHKL domain-containing protein</fullName>
    </submittedName>
</protein>
<name>A0A1D3TW49_9FIRM</name>
<feature type="transmembrane region" description="Helical" evidence="1">
    <location>
        <begin position="209"/>
        <end position="230"/>
    </location>
</feature>
<dbReference type="OrthoDB" id="9813149at2"/>
<keyword evidence="1" id="KW-0472">Membrane</keyword>
<feature type="transmembrane region" description="Helical" evidence="1">
    <location>
        <begin position="145"/>
        <end position="163"/>
    </location>
</feature>
<accession>A0A1D3TW49</accession>
<evidence type="ECO:0000259" key="2">
    <source>
        <dbReference type="Pfam" id="PF14501"/>
    </source>
</evidence>
<feature type="transmembrane region" description="Helical" evidence="1">
    <location>
        <begin position="20"/>
        <end position="36"/>
    </location>
</feature>
<dbReference type="InterPro" id="IPR032834">
    <property type="entry name" value="NatK-like_C"/>
</dbReference>
<dbReference type="STRING" id="1619234.SAMN05421730_102041"/>
<keyword evidence="1" id="KW-0812">Transmembrane</keyword>
<dbReference type="Pfam" id="PF14501">
    <property type="entry name" value="HATPase_c_5"/>
    <property type="match status" value="1"/>
</dbReference>
<reference evidence="3 4" key="1">
    <citation type="submission" date="2016-09" db="EMBL/GenBank/DDBJ databases">
        <authorList>
            <person name="Capua I."/>
            <person name="De Benedictis P."/>
            <person name="Joannis T."/>
            <person name="Lombin L.H."/>
            <person name="Cattoli G."/>
        </authorList>
    </citation>
    <scope>NUCLEOTIDE SEQUENCE [LARGE SCALE GENOMIC DNA]</scope>
    <source>
        <strain evidence="3 4">GluBS11</strain>
    </source>
</reference>
<feature type="domain" description="Sensor histidine kinase NatK-like C-terminal" evidence="2">
    <location>
        <begin position="341"/>
        <end position="442"/>
    </location>
</feature>
<feature type="transmembrane region" description="Helical" evidence="1">
    <location>
        <begin position="68"/>
        <end position="93"/>
    </location>
</feature>
<dbReference type="CDD" id="cd16935">
    <property type="entry name" value="HATPase_AgrC-ComD-like"/>
    <property type="match status" value="1"/>
</dbReference>
<organism evidence="3 4">
    <name type="scientific">Anaerobium acetethylicum</name>
    <dbReference type="NCBI Taxonomy" id="1619234"/>
    <lineage>
        <taxon>Bacteria</taxon>
        <taxon>Bacillati</taxon>
        <taxon>Bacillota</taxon>
        <taxon>Clostridia</taxon>
        <taxon>Lachnospirales</taxon>
        <taxon>Lachnospiraceae</taxon>
        <taxon>Anaerobium</taxon>
    </lineage>
</organism>
<feature type="transmembrane region" description="Helical" evidence="1">
    <location>
        <begin position="100"/>
        <end position="125"/>
    </location>
</feature>
<feature type="transmembrane region" description="Helical" evidence="1">
    <location>
        <begin position="43"/>
        <end position="62"/>
    </location>
</feature>
<feature type="transmembrane region" description="Helical" evidence="1">
    <location>
        <begin position="175"/>
        <end position="197"/>
    </location>
</feature>
<dbReference type="Proteomes" id="UP000199315">
    <property type="component" value="Unassembled WGS sequence"/>
</dbReference>
<keyword evidence="4" id="KW-1185">Reference proteome</keyword>